<organism evidence="2 3">
    <name type="scientific">Paramuricea clavata</name>
    <name type="common">Red gorgonian</name>
    <name type="synonym">Violescent sea-whip</name>
    <dbReference type="NCBI Taxonomy" id="317549"/>
    <lineage>
        <taxon>Eukaryota</taxon>
        <taxon>Metazoa</taxon>
        <taxon>Cnidaria</taxon>
        <taxon>Anthozoa</taxon>
        <taxon>Octocorallia</taxon>
        <taxon>Malacalcyonacea</taxon>
        <taxon>Plexauridae</taxon>
        <taxon>Paramuricea</taxon>
    </lineage>
</organism>
<protein>
    <submittedName>
        <fullName evidence="2">Uncharacterized protein</fullName>
    </submittedName>
</protein>
<gene>
    <name evidence="2" type="ORF">PACLA_8A030826</name>
</gene>
<proteinExistence type="predicted"/>
<comment type="caution">
    <text evidence="2">The sequence shown here is derived from an EMBL/GenBank/DDBJ whole genome shotgun (WGS) entry which is preliminary data.</text>
</comment>
<feature type="region of interest" description="Disordered" evidence="1">
    <location>
        <begin position="1"/>
        <end position="22"/>
    </location>
</feature>
<evidence type="ECO:0000256" key="1">
    <source>
        <dbReference type="SAM" id="MobiDB-lite"/>
    </source>
</evidence>
<dbReference type="EMBL" id="CACRXK020000490">
    <property type="protein sequence ID" value="CAB3982334.1"/>
    <property type="molecule type" value="Genomic_DNA"/>
</dbReference>
<reference evidence="2" key="1">
    <citation type="submission" date="2020-04" db="EMBL/GenBank/DDBJ databases">
        <authorList>
            <person name="Alioto T."/>
            <person name="Alioto T."/>
            <person name="Gomez Garrido J."/>
        </authorList>
    </citation>
    <scope>NUCLEOTIDE SEQUENCE</scope>
    <source>
        <strain evidence="2">A484AB</strain>
    </source>
</reference>
<dbReference type="Proteomes" id="UP001152795">
    <property type="component" value="Unassembled WGS sequence"/>
</dbReference>
<keyword evidence="3" id="KW-1185">Reference proteome</keyword>
<accession>A0A6S7FQX8</accession>
<sequence length="195" mass="23188">MQSGGNFKGGKHQRSKSKKQDGGILPWLIYAGVRNKKKRQAARRRRAMQRREANRSMRRDKQMMRELRQRGLYRRAMTRNEGRCLLEKPYTPRNYYPQRTRNFYINVNNSSRSSQVSVAKPPQTQKQIQKVPLRRQIQKPRYPLQGRIQQQPRYMAQPQRKQLGGIVAGEHELARKARYNDMLTAYYAEKSNSFF</sequence>
<dbReference type="AlphaFoldDB" id="A0A6S7FQX8"/>
<evidence type="ECO:0000313" key="2">
    <source>
        <dbReference type="EMBL" id="CAB3982334.1"/>
    </source>
</evidence>
<feature type="compositionally biased region" description="Basic and acidic residues" evidence="1">
    <location>
        <begin position="49"/>
        <end position="62"/>
    </location>
</feature>
<feature type="region of interest" description="Disordered" evidence="1">
    <location>
        <begin position="35"/>
        <end position="62"/>
    </location>
</feature>
<feature type="compositionally biased region" description="Basic residues" evidence="1">
    <location>
        <begin position="35"/>
        <end position="48"/>
    </location>
</feature>
<name>A0A6S7FQX8_PARCT</name>
<evidence type="ECO:0000313" key="3">
    <source>
        <dbReference type="Proteomes" id="UP001152795"/>
    </source>
</evidence>